<keyword evidence="1" id="KW-0732">Signal</keyword>
<proteinExistence type="predicted"/>
<sequence length="150" mass="16602">MVKKRKIMKRNLFYLLPLLLTLGVACSPKSDPVVIPNPTGAFTGTFKLITKKTTGTGYDTAKSNIVLTTTSSAHYAVTGDTTKHAGSKGLYIYDGNFIQFRDSTYKVGVQTKTHLAGVYQYLYDGVNFKMIAGNKNVSPDTIYRYDLLKQ</sequence>
<accession>A0A1G6WTN9</accession>
<evidence type="ECO:0000313" key="2">
    <source>
        <dbReference type="EMBL" id="SDD69300.1"/>
    </source>
</evidence>
<dbReference type="AlphaFoldDB" id="A0A1G6WTN9"/>
<gene>
    <name evidence="2" type="ORF">SAMN05216464_102295</name>
</gene>
<protein>
    <recommendedName>
        <fullName evidence="4">Lipocalin-like domain-containing protein</fullName>
    </recommendedName>
</protein>
<evidence type="ECO:0008006" key="4">
    <source>
        <dbReference type="Google" id="ProtNLM"/>
    </source>
</evidence>
<dbReference type="EMBL" id="FNAI01000002">
    <property type="protein sequence ID" value="SDD69300.1"/>
    <property type="molecule type" value="Genomic_DNA"/>
</dbReference>
<dbReference type="PROSITE" id="PS51257">
    <property type="entry name" value="PROKAR_LIPOPROTEIN"/>
    <property type="match status" value="1"/>
</dbReference>
<dbReference type="Proteomes" id="UP000199072">
    <property type="component" value="Unassembled WGS sequence"/>
</dbReference>
<evidence type="ECO:0000256" key="1">
    <source>
        <dbReference type="SAM" id="SignalP"/>
    </source>
</evidence>
<feature type="signal peptide" evidence="1">
    <location>
        <begin position="1"/>
        <end position="30"/>
    </location>
</feature>
<organism evidence="2 3">
    <name type="scientific">Mucilaginibacter pineti</name>
    <dbReference type="NCBI Taxonomy" id="1391627"/>
    <lineage>
        <taxon>Bacteria</taxon>
        <taxon>Pseudomonadati</taxon>
        <taxon>Bacteroidota</taxon>
        <taxon>Sphingobacteriia</taxon>
        <taxon>Sphingobacteriales</taxon>
        <taxon>Sphingobacteriaceae</taxon>
        <taxon>Mucilaginibacter</taxon>
    </lineage>
</organism>
<name>A0A1G6WTN9_9SPHI</name>
<dbReference type="STRING" id="1391627.SAMN05216464_102295"/>
<keyword evidence="3" id="KW-1185">Reference proteome</keyword>
<evidence type="ECO:0000313" key="3">
    <source>
        <dbReference type="Proteomes" id="UP000199072"/>
    </source>
</evidence>
<feature type="chain" id="PRO_5011466287" description="Lipocalin-like domain-containing protein" evidence="1">
    <location>
        <begin position="31"/>
        <end position="150"/>
    </location>
</feature>
<reference evidence="2 3" key="1">
    <citation type="submission" date="2016-10" db="EMBL/GenBank/DDBJ databases">
        <authorList>
            <person name="de Groot N.N."/>
        </authorList>
    </citation>
    <scope>NUCLEOTIDE SEQUENCE [LARGE SCALE GENOMIC DNA]</scope>
    <source>
        <strain evidence="2 3">47C3B</strain>
    </source>
</reference>